<feature type="region of interest" description="Disordered" evidence="1">
    <location>
        <begin position="68"/>
        <end position="99"/>
    </location>
</feature>
<organism evidence="3">
    <name type="scientific">Cuerna arida</name>
    <dbReference type="NCBI Taxonomy" id="1464854"/>
    <lineage>
        <taxon>Eukaryota</taxon>
        <taxon>Metazoa</taxon>
        <taxon>Ecdysozoa</taxon>
        <taxon>Arthropoda</taxon>
        <taxon>Hexapoda</taxon>
        <taxon>Insecta</taxon>
        <taxon>Pterygota</taxon>
        <taxon>Neoptera</taxon>
        <taxon>Paraneoptera</taxon>
        <taxon>Hemiptera</taxon>
        <taxon>Auchenorrhyncha</taxon>
        <taxon>Membracoidea</taxon>
        <taxon>Cicadellidae</taxon>
        <taxon>Cicadellinae</taxon>
        <taxon>Proconiini</taxon>
        <taxon>Cuerna</taxon>
    </lineage>
</organism>
<evidence type="ECO:0000313" key="3">
    <source>
        <dbReference type="EMBL" id="JAS64049.1"/>
    </source>
</evidence>
<dbReference type="EMBL" id="GECZ01005720">
    <property type="protein sequence ID" value="JAS64049.1"/>
    <property type="molecule type" value="Transcribed_RNA"/>
</dbReference>
<proteinExistence type="predicted"/>
<evidence type="ECO:0000256" key="1">
    <source>
        <dbReference type="SAM" id="MobiDB-lite"/>
    </source>
</evidence>
<name>A0A1B6GNR2_9HEMI</name>
<feature type="non-terminal residue" evidence="3">
    <location>
        <position position="99"/>
    </location>
</feature>
<dbReference type="PROSITE" id="PS00028">
    <property type="entry name" value="ZINC_FINGER_C2H2_1"/>
    <property type="match status" value="1"/>
</dbReference>
<feature type="domain" description="C2H2-type" evidence="2">
    <location>
        <begin position="46"/>
        <end position="66"/>
    </location>
</feature>
<gene>
    <name evidence="3" type="ORF">g.50523</name>
</gene>
<sequence>KLKGLQLVVWKNRERLHSIENVSSLVETKDKVGDVSPTSLKLNTECSVCKCEFVSLEELKCHESIHKRTSVPNSNQPDQSQYQGQKNDLQNTTTTWNRT</sequence>
<dbReference type="InterPro" id="IPR013087">
    <property type="entry name" value="Znf_C2H2_type"/>
</dbReference>
<protein>
    <recommendedName>
        <fullName evidence="2">C2H2-type domain-containing protein</fullName>
    </recommendedName>
</protein>
<reference evidence="3" key="1">
    <citation type="submission" date="2015-11" db="EMBL/GenBank/DDBJ databases">
        <title>De novo transcriptome assembly of four potential Pierce s Disease insect vectors from Arizona vineyards.</title>
        <authorList>
            <person name="Tassone E.E."/>
        </authorList>
    </citation>
    <scope>NUCLEOTIDE SEQUENCE</scope>
</reference>
<dbReference type="AlphaFoldDB" id="A0A1B6GNR2"/>
<evidence type="ECO:0000259" key="2">
    <source>
        <dbReference type="PROSITE" id="PS00028"/>
    </source>
</evidence>
<feature type="non-terminal residue" evidence="3">
    <location>
        <position position="1"/>
    </location>
</feature>
<accession>A0A1B6GNR2</accession>
<feature type="compositionally biased region" description="Polar residues" evidence="1">
    <location>
        <begin position="70"/>
        <end position="99"/>
    </location>
</feature>